<dbReference type="InterPro" id="IPR031303">
    <property type="entry name" value="C5_meth_CS"/>
</dbReference>
<dbReference type="InterPro" id="IPR050390">
    <property type="entry name" value="C5-Methyltransferase"/>
</dbReference>
<dbReference type="InterPro" id="IPR029063">
    <property type="entry name" value="SAM-dependent_MTases_sf"/>
</dbReference>
<dbReference type="GO" id="GO:0032259">
    <property type="term" value="P:methylation"/>
    <property type="evidence" value="ECO:0007669"/>
    <property type="project" value="UniProtKB-KW"/>
</dbReference>
<evidence type="ECO:0000313" key="9">
    <source>
        <dbReference type="EMBL" id="MBU3838348.1"/>
    </source>
</evidence>
<comment type="similarity">
    <text evidence="6 7">Belongs to the class I-like SAM-binding methyltransferase superfamily. C5-methyltransferase family.</text>
</comment>
<gene>
    <name evidence="9" type="ORF">H9777_08570</name>
</gene>
<sequence length="495" mass="57234">MNIVSLFAGCGGLDLGFEMAGFNVIWANEFDKTIHETYSLNHPNTILNASDIRSIKGTDIPECDGIIGGPPCQAWSEGGKQLGLNDPRGQVFLEYIRIVKEKQPKFFVIENVQGILDNKHKESLNMFIRLLKEAGYKINYEILNAANYRIPQDRFRVFFIGIRKDLKNNFKFPDAINSSPITLRQAIGDIKEEPIYYNNEIVIINQQRPNHDTFNGNYDSKYMSRNRVRSWDEPSFTIQAQARNTPQHPQAPKMVYESDNKRSFAKGYENLYRRLSVRECARIQTFPDNFIFKYSDIKDGYKMVGNAVPPRLAKQIAIQIKRAFSDCIAGNRIPILTNAQHIKKISVNNIAAQYSYGIINKLIGNNIYNLNMEKHVLISIISKENLSVYLDKSAKKYYTGKNFPSTINLKNLFYFMPYIKGRGIKDLYIIKTARIGTKQEIHPECLDNDYRIIFEIEYVKQLFKNYKPIHLNIWHTFTDTILSELIKLNTIEETD</sequence>
<dbReference type="Pfam" id="PF00145">
    <property type="entry name" value="DNA_methylase"/>
    <property type="match status" value="1"/>
</dbReference>
<dbReference type="PROSITE" id="PS00095">
    <property type="entry name" value="C5_MTASE_2"/>
    <property type="match status" value="1"/>
</dbReference>
<comment type="catalytic activity">
    <reaction evidence="5 8">
        <text>a 2'-deoxycytidine in DNA + S-adenosyl-L-methionine = a 5-methyl-2'-deoxycytidine in DNA + S-adenosyl-L-homocysteine + H(+)</text>
        <dbReference type="Rhea" id="RHEA:13681"/>
        <dbReference type="Rhea" id="RHEA-COMP:11369"/>
        <dbReference type="Rhea" id="RHEA-COMP:11370"/>
        <dbReference type="ChEBI" id="CHEBI:15378"/>
        <dbReference type="ChEBI" id="CHEBI:57856"/>
        <dbReference type="ChEBI" id="CHEBI:59789"/>
        <dbReference type="ChEBI" id="CHEBI:85452"/>
        <dbReference type="ChEBI" id="CHEBI:85454"/>
        <dbReference type="EC" id="2.1.1.37"/>
    </reaction>
</comment>
<dbReference type="PRINTS" id="PR00105">
    <property type="entry name" value="C5METTRFRASE"/>
</dbReference>
<keyword evidence="2 6" id="KW-0808">Transferase</keyword>
<dbReference type="CDD" id="cd00315">
    <property type="entry name" value="Cyt_C5_DNA_methylase"/>
    <property type="match status" value="1"/>
</dbReference>
<proteinExistence type="inferred from homology"/>
<evidence type="ECO:0000256" key="5">
    <source>
        <dbReference type="ARBA" id="ARBA00047422"/>
    </source>
</evidence>
<dbReference type="GO" id="GO:0003886">
    <property type="term" value="F:DNA (cytosine-5-)-methyltransferase activity"/>
    <property type="evidence" value="ECO:0007669"/>
    <property type="project" value="UniProtKB-EC"/>
</dbReference>
<dbReference type="PANTHER" id="PTHR10629">
    <property type="entry name" value="CYTOSINE-SPECIFIC METHYLTRANSFERASE"/>
    <property type="match status" value="1"/>
</dbReference>
<dbReference type="PROSITE" id="PS51679">
    <property type="entry name" value="SAM_MT_C5"/>
    <property type="match status" value="1"/>
</dbReference>
<dbReference type="EMBL" id="JAHLFW010000073">
    <property type="protein sequence ID" value="MBU3838348.1"/>
    <property type="molecule type" value="Genomic_DNA"/>
</dbReference>
<evidence type="ECO:0000256" key="8">
    <source>
        <dbReference type="RuleBase" id="RU000417"/>
    </source>
</evidence>
<keyword evidence="4" id="KW-0680">Restriction system</keyword>
<dbReference type="PANTHER" id="PTHR10629:SF52">
    <property type="entry name" value="DNA (CYTOSINE-5)-METHYLTRANSFERASE 1"/>
    <property type="match status" value="1"/>
</dbReference>
<dbReference type="InterPro" id="IPR001525">
    <property type="entry name" value="C5_MeTfrase"/>
</dbReference>
<dbReference type="AlphaFoldDB" id="A0A948WZE5"/>
<reference evidence="9" key="1">
    <citation type="journal article" date="2021" name="PeerJ">
        <title>Extensive microbial diversity within the chicken gut microbiome revealed by metagenomics and culture.</title>
        <authorList>
            <person name="Gilroy R."/>
            <person name="Ravi A."/>
            <person name="Getino M."/>
            <person name="Pursley I."/>
            <person name="Horton D.L."/>
            <person name="Alikhan N.F."/>
            <person name="Baker D."/>
            <person name="Gharbi K."/>
            <person name="Hall N."/>
            <person name="Watson M."/>
            <person name="Adriaenssens E.M."/>
            <person name="Foster-Nyarko E."/>
            <person name="Jarju S."/>
            <person name="Secka A."/>
            <person name="Antonio M."/>
            <person name="Oren A."/>
            <person name="Chaudhuri R.R."/>
            <person name="La Ragione R."/>
            <person name="Hildebrand F."/>
            <person name="Pallen M.J."/>
        </authorList>
    </citation>
    <scope>NUCLEOTIDE SEQUENCE</scope>
    <source>
        <strain evidence="9">G4-2901</strain>
    </source>
</reference>
<evidence type="ECO:0000256" key="6">
    <source>
        <dbReference type="PROSITE-ProRule" id="PRU01016"/>
    </source>
</evidence>
<organism evidence="9 10">
    <name type="scientific">Candidatus Phocaeicola faecigallinarum</name>
    <dbReference type="NCBI Taxonomy" id="2838732"/>
    <lineage>
        <taxon>Bacteria</taxon>
        <taxon>Pseudomonadati</taxon>
        <taxon>Bacteroidota</taxon>
        <taxon>Bacteroidia</taxon>
        <taxon>Bacteroidales</taxon>
        <taxon>Bacteroidaceae</taxon>
        <taxon>Phocaeicola</taxon>
    </lineage>
</organism>
<keyword evidence="1 6" id="KW-0489">Methyltransferase</keyword>
<evidence type="ECO:0000256" key="7">
    <source>
        <dbReference type="RuleBase" id="RU000416"/>
    </source>
</evidence>
<evidence type="ECO:0000313" key="10">
    <source>
        <dbReference type="Proteomes" id="UP000783796"/>
    </source>
</evidence>
<evidence type="ECO:0000256" key="1">
    <source>
        <dbReference type="ARBA" id="ARBA00022603"/>
    </source>
</evidence>
<dbReference type="SUPFAM" id="SSF53335">
    <property type="entry name" value="S-adenosyl-L-methionine-dependent methyltransferases"/>
    <property type="match status" value="1"/>
</dbReference>
<dbReference type="GO" id="GO:0044027">
    <property type="term" value="P:negative regulation of gene expression via chromosomal CpG island methylation"/>
    <property type="evidence" value="ECO:0007669"/>
    <property type="project" value="TreeGrafter"/>
</dbReference>
<name>A0A948WZE5_9BACT</name>
<evidence type="ECO:0000256" key="2">
    <source>
        <dbReference type="ARBA" id="ARBA00022679"/>
    </source>
</evidence>
<dbReference type="Gene3D" id="3.90.120.10">
    <property type="entry name" value="DNA Methylase, subunit A, domain 2"/>
    <property type="match status" value="1"/>
</dbReference>
<reference evidence="9" key="2">
    <citation type="submission" date="2021-04" db="EMBL/GenBank/DDBJ databases">
        <authorList>
            <person name="Gilroy R."/>
        </authorList>
    </citation>
    <scope>NUCLEOTIDE SEQUENCE</scope>
    <source>
        <strain evidence="9">G4-2901</strain>
    </source>
</reference>
<dbReference type="PROSITE" id="PS00094">
    <property type="entry name" value="C5_MTASE_1"/>
    <property type="match status" value="1"/>
</dbReference>
<dbReference type="Proteomes" id="UP000783796">
    <property type="component" value="Unassembled WGS sequence"/>
</dbReference>
<dbReference type="Gene3D" id="3.40.50.150">
    <property type="entry name" value="Vaccinia Virus protein VP39"/>
    <property type="match status" value="1"/>
</dbReference>
<keyword evidence="3 6" id="KW-0949">S-adenosyl-L-methionine</keyword>
<evidence type="ECO:0000256" key="4">
    <source>
        <dbReference type="ARBA" id="ARBA00022747"/>
    </source>
</evidence>
<dbReference type="InterPro" id="IPR018117">
    <property type="entry name" value="C5_DNA_meth_AS"/>
</dbReference>
<evidence type="ECO:0000256" key="3">
    <source>
        <dbReference type="ARBA" id="ARBA00022691"/>
    </source>
</evidence>
<dbReference type="GO" id="GO:0003677">
    <property type="term" value="F:DNA binding"/>
    <property type="evidence" value="ECO:0007669"/>
    <property type="project" value="TreeGrafter"/>
</dbReference>
<comment type="caution">
    <text evidence="9">The sequence shown here is derived from an EMBL/GenBank/DDBJ whole genome shotgun (WGS) entry which is preliminary data.</text>
</comment>
<dbReference type="GO" id="GO:0009307">
    <property type="term" value="P:DNA restriction-modification system"/>
    <property type="evidence" value="ECO:0007669"/>
    <property type="project" value="UniProtKB-KW"/>
</dbReference>
<dbReference type="NCBIfam" id="TIGR00675">
    <property type="entry name" value="dcm"/>
    <property type="match status" value="1"/>
</dbReference>
<dbReference type="EC" id="2.1.1.37" evidence="8"/>
<protein>
    <recommendedName>
        <fullName evidence="8">Cytosine-specific methyltransferase</fullName>
        <ecNumber evidence="8">2.1.1.37</ecNumber>
    </recommendedName>
</protein>
<accession>A0A948WZE5</accession>
<feature type="active site" evidence="6">
    <location>
        <position position="72"/>
    </location>
</feature>